<evidence type="ECO:0000256" key="1">
    <source>
        <dbReference type="ARBA" id="ARBA00004969"/>
    </source>
</evidence>
<dbReference type="GO" id="GO:0000773">
    <property type="term" value="F:phosphatidyl-N-methylethanolamine N-methyltransferase activity"/>
    <property type="evidence" value="ECO:0007669"/>
    <property type="project" value="UniProtKB-UniRule"/>
</dbReference>
<keyword evidence="4 14" id="KW-0489">Methyltransferase</keyword>
<accession>A0A5J4YR14</accession>
<dbReference type="GO" id="GO:0032259">
    <property type="term" value="P:methylation"/>
    <property type="evidence" value="ECO:0007669"/>
    <property type="project" value="UniProtKB-KW"/>
</dbReference>
<keyword evidence="10 14" id="KW-0443">Lipid metabolism</keyword>
<keyword evidence="5 14" id="KW-0808">Transferase</keyword>
<dbReference type="UniPathway" id="UPA00753"/>
<keyword evidence="12 14" id="KW-0594">Phospholipid biosynthesis</keyword>
<dbReference type="HAMAP" id="MF_03216">
    <property type="entry name" value="PLMT"/>
    <property type="match status" value="1"/>
</dbReference>
<feature type="topological domain" description="Lumenal" evidence="14">
    <location>
        <begin position="168"/>
        <end position="210"/>
    </location>
</feature>
<dbReference type="InterPro" id="IPR007318">
    <property type="entry name" value="Phopholipid_MeTrfase"/>
</dbReference>
<comment type="subcellular location">
    <subcellularLocation>
        <location evidence="14">Endoplasmic reticulum membrane</location>
        <topology evidence="14">Multi-pass membrane protein</topology>
    </subcellularLocation>
    <subcellularLocation>
        <location evidence="14">Mitochondrion membrane</location>
        <topology evidence="14">Multi-pass membrane protein</topology>
    </subcellularLocation>
</comment>
<comment type="caution">
    <text evidence="16">The sequence shown here is derived from an EMBL/GenBank/DDBJ whole genome shotgun (WGS) entry which is preliminary data.</text>
</comment>
<evidence type="ECO:0000256" key="2">
    <source>
        <dbReference type="ARBA" id="ARBA00005189"/>
    </source>
</evidence>
<evidence type="ECO:0000256" key="12">
    <source>
        <dbReference type="ARBA" id="ARBA00023209"/>
    </source>
</evidence>
<evidence type="ECO:0000313" key="16">
    <source>
        <dbReference type="EMBL" id="KAA8493911.1"/>
    </source>
</evidence>
<evidence type="ECO:0000256" key="7">
    <source>
        <dbReference type="ARBA" id="ARBA00022692"/>
    </source>
</evidence>
<feature type="topological domain" description="Cytoplasmic" evidence="14">
    <location>
        <begin position="248"/>
        <end position="270"/>
    </location>
</feature>
<keyword evidence="7 14" id="KW-0812">Transmembrane</keyword>
<proteinExistence type="inferred from homology"/>
<feature type="binding site" evidence="14">
    <location>
        <begin position="151"/>
        <end position="153"/>
    </location>
    <ligand>
        <name>S-adenosyl-L-methionine</name>
        <dbReference type="ChEBI" id="CHEBI:59789"/>
    </ligand>
</feature>
<keyword evidence="14" id="KW-0496">Mitochondrion</keyword>
<comment type="catalytic activity">
    <reaction evidence="14">
        <text>a 1,2-diacyl-sn-glycero-3-phospho-N-methylethanolamine + S-adenosyl-L-methionine = a 1,2-diacyl-sn-glycero-3-phospho-N,N-dimethylethanolamine + S-adenosyl-L-homocysteine + H(+)</text>
        <dbReference type="Rhea" id="RHEA:32735"/>
        <dbReference type="ChEBI" id="CHEBI:15378"/>
        <dbReference type="ChEBI" id="CHEBI:57856"/>
        <dbReference type="ChEBI" id="CHEBI:59789"/>
        <dbReference type="ChEBI" id="CHEBI:64572"/>
        <dbReference type="ChEBI" id="CHEBI:64573"/>
        <dbReference type="EC" id="2.1.1.71"/>
    </reaction>
</comment>
<keyword evidence="17" id="KW-1185">Reference proteome</keyword>
<feature type="topological domain" description="Lumenal" evidence="14">
    <location>
        <begin position="80"/>
        <end position="91"/>
    </location>
</feature>
<feature type="transmembrane region" description="Helical" evidence="15">
    <location>
        <begin position="91"/>
        <end position="112"/>
    </location>
</feature>
<evidence type="ECO:0000256" key="14">
    <source>
        <dbReference type="HAMAP-Rule" id="MF_03216"/>
    </source>
</evidence>
<feature type="transmembrane region" description="Helical" evidence="15">
    <location>
        <begin position="174"/>
        <end position="192"/>
    </location>
</feature>
<gene>
    <name evidence="16" type="ORF">FVE85_3886</name>
</gene>
<sequence length="270" mass="30814">MYGKLQTRLLRLSVYSLTTLLFCIVVSRWYPPGAMTVLLPFETGSKLLADGHVIDFADPHLLRCALVTILAPILWNIFCRCEHRTRFLTRFFGHKSTAHNFFALYIVCFSAYREHTFKEALLSQPVLQLADAHSNLISRLISCVVGYGLFILGAVISMSGFYRLSVRGTYMGEYFGFFFDDFVCAFPFNIFPDPMYLGSTLMHFGKAVSRGNPAPWSPDFHQAVRWSPAGLVLSALLGWTYWVASKIFEEPFMYDAYAAYHTNKENRKTI</sequence>
<dbReference type="AlphaFoldDB" id="A0A5J4YR14"/>
<dbReference type="Proteomes" id="UP000324585">
    <property type="component" value="Unassembled WGS sequence"/>
</dbReference>
<dbReference type="GO" id="GO:0004608">
    <property type="term" value="F:phosphatidylethanolamine N-methyltransferase activity"/>
    <property type="evidence" value="ECO:0007669"/>
    <property type="project" value="UniProtKB-UniRule"/>
</dbReference>
<keyword evidence="8 14" id="KW-0256">Endoplasmic reticulum</keyword>
<feature type="transmembrane region" description="Helical" evidence="15">
    <location>
        <begin position="60"/>
        <end position="79"/>
    </location>
</feature>
<reference evidence="17" key="1">
    <citation type="journal article" date="2019" name="Nat. Commun.">
        <title>Expansion of phycobilisome linker gene families in mesophilic red algae.</title>
        <authorList>
            <person name="Lee J."/>
            <person name="Kim D."/>
            <person name="Bhattacharya D."/>
            <person name="Yoon H.S."/>
        </authorList>
    </citation>
    <scope>NUCLEOTIDE SEQUENCE [LARGE SCALE GENOMIC DNA]</scope>
    <source>
        <strain evidence="17">CCMP 1328</strain>
    </source>
</reference>
<dbReference type="EC" id="2.1.1.17" evidence="14"/>
<feature type="transmembrane region" description="Helical" evidence="15">
    <location>
        <begin position="12"/>
        <end position="30"/>
    </location>
</feature>
<keyword evidence="3 14" id="KW-0444">Lipid biosynthesis</keyword>
<keyword evidence="6 14" id="KW-0949">S-adenosyl-L-methionine</keyword>
<organism evidence="16 17">
    <name type="scientific">Porphyridium purpureum</name>
    <name type="common">Red alga</name>
    <name type="synonym">Porphyridium cruentum</name>
    <dbReference type="NCBI Taxonomy" id="35688"/>
    <lineage>
        <taxon>Eukaryota</taxon>
        <taxon>Rhodophyta</taxon>
        <taxon>Bangiophyceae</taxon>
        <taxon>Porphyridiales</taxon>
        <taxon>Porphyridiaceae</taxon>
        <taxon>Porphyridium</taxon>
    </lineage>
</organism>
<name>A0A5J4YR14_PORPP</name>
<evidence type="ECO:0000256" key="15">
    <source>
        <dbReference type="SAM" id="Phobius"/>
    </source>
</evidence>
<comment type="pathway">
    <text evidence="2">Lipid metabolism.</text>
</comment>
<evidence type="ECO:0000256" key="9">
    <source>
        <dbReference type="ARBA" id="ARBA00022989"/>
    </source>
</evidence>
<evidence type="ECO:0000313" key="17">
    <source>
        <dbReference type="Proteomes" id="UP000324585"/>
    </source>
</evidence>
<comment type="catalytic activity">
    <reaction evidence="14">
        <text>a 1,2-diacyl-sn-glycero-3-phosphoethanolamine + S-adenosyl-L-methionine = a 1,2-diacyl-sn-glycero-3-phospho-N-methylethanolamine + S-adenosyl-L-homocysteine + H(+)</text>
        <dbReference type="Rhea" id="RHEA:11164"/>
        <dbReference type="ChEBI" id="CHEBI:15378"/>
        <dbReference type="ChEBI" id="CHEBI:57856"/>
        <dbReference type="ChEBI" id="CHEBI:59789"/>
        <dbReference type="ChEBI" id="CHEBI:64573"/>
        <dbReference type="ChEBI" id="CHEBI:64612"/>
        <dbReference type="EC" id="2.1.1.17"/>
    </reaction>
</comment>
<comment type="pathway">
    <text evidence="1 14">Phospholipid metabolism; phosphatidylcholine biosynthesis.</text>
</comment>
<evidence type="ECO:0000256" key="11">
    <source>
        <dbReference type="ARBA" id="ARBA00023136"/>
    </source>
</evidence>
<feature type="intramembrane region" description="Helical" evidence="14">
    <location>
        <begin position="59"/>
        <end position="79"/>
    </location>
</feature>
<evidence type="ECO:0000256" key="13">
    <source>
        <dbReference type="ARBA" id="ARBA00023264"/>
    </source>
</evidence>
<feature type="transmembrane region" description="Helical" evidence="15">
    <location>
        <begin position="136"/>
        <end position="162"/>
    </location>
</feature>
<keyword evidence="13 14" id="KW-1208">Phospholipid metabolism</keyword>
<evidence type="ECO:0000256" key="6">
    <source>
        <dbReference type="ARBA" id="ARBA00022691"/>
    </source>
</evidence>
<evidence type="ECO:0000256" key="10">
    <source>
        <dbReference type="ARBA" id="ARBA00023098"/>
    </source>
</evidence>
<protein>
    <recommendedName>
        <fullName evidence="14">Phosphatidylethanolamine N-methyltransferase</fullName>
        <shortName evidence="14">PEAMT</shortName>
        <shortName evidence="14">PEMT</shortName>
        <ecNumber evidence="14">2.1.1.17</ecNumber>
        <ecNumber evidence="14">2.1.1.71</ecNumber>
    </recommendedName>
    <alternativeName>
        <fullName evidence="14">Phospholipid methyltransferase</fullName>
        <shortName evidence="14">PLMT</shortName>
    </alternativeName>
</protein>
<feature type="binding site" evidence="14">
    <location>
        <begin position="249"/>
        <end position="250"/>
    </location>
    <ligand>
        <name>S-adenosyl-L-methionine</name>
        <dbReference type="ChEBI" id="CHEBI:59789"/>
    </ligand>
</feature>
<dbReference type="PANTHER" id="PTHR15458">
    <property type="entry name" value="PHOSPHATIDYLETHANOLAMINE N-METHYLTRANSFERASE"/>
    <property type="match status" value="1"/>
</dbReference>
<comment type="catalytic activity">
    <reaction evidence="14">
        <text>a 1,2-diacyl-sn-glycero-3-phospho-N,N-dimethylethanolamine + S-adenosyl-L-methionine = a 1,2-diacyl-sn-glycero-3-phosphocholine + S-adenosyl-L-homocysteine + H(+)</text>
        <dbReference type="Rhea" id="RHEA:32739"/>
        <dbReference type="ChEBI" id="CHEBI:15378"/>
        <dbReference type="ChEBI" id="CHEBI:57643"/>
        <dbReference type="ChEBI" id="CHEBI:57856"/>
        <dbReference type="ChEBI" id="CHEBI:59789"/>
        <dbReference type="ChEBI" id="CHEBI:64572"/>
    </reaction>
</comment>
<dbReference type="GO" id="GO:0031966">
    <property type="term" value="C:mitochondrial membrane"/>
    <property type="evidence" value="ECO:0007669"/>
    <property type="project" value="UniProtKB-SubCell"/>
</dbReference>
<dbReference type="EC" id="2.1.1.71" evidence="14"/>
<dbReference type="OrthoDB" id="3641at2759"/>
<feature type="topological domain" description="Lumenal" evidence="14">
    <location>
        <begin position="1"/>
        <end position="58"/>
    </location>
</feature>
<comment type="function">
    <text evidence="14">Catalyzes the three sequential steps of the methylation pathway for the biosynthesis of phosphatidylcholine, a critical and essential component for membrane structure. Uses S-adenosylmethionine (S-adenosyl-L-methionine, SAM or AdoMet) as the methyl group donor for the methylation of phosphatidylethanolamine (1,2-diacyl-sn-glycero-3-phosphoethanolamine, PE) to phosphatidylmonomethylethanolamine (1,2-diacyl-sn-glycero-3-phospho-N-methylethanolamine, PMME), PMME to phosphatidyldimethylethanolamine (1,2-diacyl-sn-glycero-3-phospho-N,N-dimethylethanolamine, PDME), and PDME to phosphatidylcholine (1,2-diacyl-sn-glycero-3-phosphocholine, PC), producing S-adenosyl-L-homocysteine in each step.</text>
</comment>
<dbReference type="Pfam" id="PF04191">
    <property type="entry name" value="PEMT"/>
    <property type="match status" value="1"/>
</dbReference>
<dbReference type="GO" id="GO:0006656">
    <property type="term" value="P:phosphatidylcholine biosynthetic process"/>
    <property type="evidence" value="ECO:0007669"/>
    <property type="project" value="UniProtKB-UniRule"/>
</dbReference>
<evidence type="ECO:0000256" key="8">
    <source>
        <dbReference type="ARBA" id="ARBA00022824"/>
    </source>
</evidence>
<evidence type="ECO:0000256" key="5">
    <source>
        <dbReference type="ARBA" id="ARBA00022679"/>
    </source>
</evidence>
<feature type="transmembrane region" description="Helical" evidence="15">
    <location>
        <begin position="226"/>
        <end position="244"/>
    </location>
</feature>
<comment type="similarity">
    <text evidence="14">Belongs to the class VI-like SAM-binding methyltransferase superfamily. PEMT/PEM2 methyltransferase family.</text>
</comment>
<evidence type="ECO:0000256" key="3">
    <source>
        <dbReference type="ARBA" id="ARBA00022516"/>
    </source>
</evidence>
<evidence type="ECO:0000256" key="4">
    <source>
        <dbReference type="ARBA" id="ARBA00022603"/>
    </source>
</evidence>
<dbReference type="PANTHER" id="PTHR15458:SF5">
    <property type="entry name" value="PHOSPHATIDYLETHANOLAMINE N-METHYLTRANSFERASE"/>
    <property type="match status" value="1"/>
</dbReference>
<keyword evidence="11 14" id="KW-0472">Membrane</keyword>
<dbReference type="OMA" id="MGEYFGF"/>
<comment type="caution">
    <text evidence="14">Lacks conserved residue(s) required for the propagation of feature annotation.</text>
</comment>
<dbReference type="InterPro" id="IPR024960">
    <property type="entry name" value="PEMT/MFAP"/>
</dbReference>
<dbReference type="EMBL" id="VRMN01000005">
    <property type="protein sequence ID" value="KAA8493911.1"/>
    <property type="molecule type" value="Genomic_DNA"/>
</dbReference>
<dbReference type="PROSITE" id="PS51599">
    <property type="entry name" value="SAM_PEMT_PEM2"/>
    <property type="match status" value="1"/>
</dbReference>
<keyword evidence="9 14" id="KW-1133">Transmembrane helix</keyword>
<dbReference type="GO" id="GO:0005789">
    <property type="term" value="C:endoplasmic reticulum membrane"/>
    <property type="evidence" value="ECO:0007669"/>
    <property type="project" value="UniProtKB-SubCell"/>
</dbReference>